<accession>A0A176X415</accession>
<dbReference type="RefSeq" id="WP_063949959.1">
    <property type="nucleotide sequence ID" value="NZ_LXPS01000033.1"/>
</dbReference>
<evidence type="ECO:0000313" key="5">
    <source>
        <dbReference type="Proteomes" id="UP000077098"/>
    </source>
</evidence>
<feature type="transmembrane region" description="Helical" evidence="1">
    <location>
        <begin position="127"/>
        <end position="144"/>
    </location>
</feature>
<dbReference type="PANTHER" id="PTHR33121">
    <property type="entry name" value="CYCLIC DI-GMP PHOSPHODIESTERASE PDEF"/>
    <property type="match status" value="1"/>
</dbReference>
<dbReference type="AlphaFoldDB" id="A0A176X415"/>
<dbReference type="Pfam" id="PF00563">
    <property type="entry name" value="EAL"/>
    <property type="match status" value="1"/>
</dbReference>
<evidence type="ECO:0000256" key="1">
    <source>
        <dbReference type="SAM" id="Phobius"/>
    </source>
</evidence>
<dbReference type="SUPFAM" id="SSF55073">
    <property type="entry name" value="Nucleotide cyclase"/>
    <property type="match status" value="1"/>
</dbReference>
<comment type="caution">
    <text evidence="4">The sequence shown here is derived from an EMBL/GenBank/DDBJ whole genome shotgun (WGS) entry which is preliminary data.</text>
</comment>
<evidence type="ECO:0000259" key="2">
    <source>
        <dbReference type="PROSITE" id="PS50883"/>
    </source>
</evidence>
<dbReference type="PROSITE" id="PS50883">
    <property type="entry name" value="EAL"/>
    <property type="match status" value="1"/>
</dbReference>
<dbReference type="Pfam" id="PF00990">
    <property type="entry name" value="GGDEF"/>
    <property type="match status" value="1"/>
</dbReference>
<dbReference type="Gene3D" id="3.20.20.450">
    <property type="entry name" value="EAL domain"/>
    <property type="match status" value="1"/>
</dbReference>
<keyword evidence="1" id="KW-0472">Membrane</keyword>
<dbReference type="InterPro" id="IPR000160">
    <property type="entry name" value="GGDEF_dom"/>
</dbReference>
<protein>
    <submittedName>
        <fullName evidence="4">Diguanylate cyclase</fullName>
    </submittedName>
</protein>
<dbReference type="InterPro" id="IPR043128">
    <property type="entry name" value="Rev_trsase/Diguanyl_cyclase"/>
</dbReference>
<dbReference type="SUPFAM" id="SSF141868">
    <property type="entry name" value="EAL domain-like"/>
    <property type="match status" value="1"/>
</dbReference>
<gene>
    <name evidence="4" type="ORF">A7J57_02000</name>
</gene>
<dbReference type="SMART" id="SM00052">
    <property type="entry name" value="EAL"/>
    <property type="match status" value="1"/>
</dbReference>
<sequence>MKHTVGEVSGRQDYRRPDSRFSDELLALYQQEGERSRRGSIRRGLWTAVFIYLLFAASDIVLIPDVAFQTILARWIVVLSCLLTLEVQLSRGASTAALDLTCAAALVMGYIGWLVPALMTDKIENMSYYMVFGAIFMMGANLFFTFRFHLSLISSGIILATYFLAAMQFPEDSFYKFAFGTFYISCFVFTSYVNWNLNRERYQVFVNALEAKAQQRAADERGQALLRLSNTDSLTGLQNRRAIDHQLRLLWDNWSKKGEGFAVLLIDVDFFKKYNDRYGHQEGDKCLITVGNALQDAISEHRASIGRYGGEEFIVLAPFKSRQQVGELAETIRHTVESLSLAHDQRRDGTFIVTVSIGASFTRANPDGKLEKIINEADRALYIAKGNGRNCMKLFDPADPQTSDETENIAALLKIAVAEDLVSLVYQPILNVSTNQTEGVEALMRLRLLDGSPVAPGIFIPIAERTGTIMELGLWTIKAACKQLLADDRVSVVSVNVSPMQLKNPGFATSVAAILVEAGIAGNRLAFEITEGVDMEMHSDVLRCLNDLKTLGINIWLDDFGTGFAGLSWLRMTEFDTVKIDRSFLHDSVTPRGRAMLQDMIRLIRNRGHKILIEGVETEEQLRLVRQMEIDYAQGYYIGRPVAAERLGASTTHFPRPMMMLRPA</sequence>
<dbReference type="GO" id="GO:0071111">
    <property type="term" value="F:cyclic-guanylate-specific phosphodiesterase activity"/>
    <property type="evidence" value="ECO:0007669"/>
    <property type="project" value="InterPro"/>
</dbReference>
<feature type="transmembrane region" description="Helical" evidence="1">
    <location>
        <begin position="151"/>
        <end position="169"/>
    </location>
</feature>
<dbReference type="InterPro" id="IPR035919">
    <property type="entry name" value="EAL_sf"/>
</dbReference>
<dbReference type="PANTHER" id="PTHR33121:SF70">
    <property type="entry name" value="SIGNALING PROTEIN YKOW"/>
    <property type="match status" value="1"/>
</dbReference>
<feature type="domain" description="EAL" evidence="2">
    <location>
        <begin position="406"/>
        <end position="655"/>
    </location>
</feature>
<dbReference type="InterPro" id="IPR050706">
    <property type="entry name" value="Cyclic-di-GMP_PDE-like"/>
</dbReference>
<dbReference type="NCBIfam" id="TIGR00254">
    <property type="entry name" value="GGDEF"/>
    <property type="match status" value="1"/>
</dbReference>
<dbReference type="PROSITE" id="PS50887">
    <property type="entry name" value="GGDEF"/>
    <property type="match status" value="1"/>
</dbReference>
<feature type="transmembrane region" description="Helical" evidence="1">
    <location>
        <begin position="175"/>
        <end position="195"/>
    </location>
</feature>
<feature type="transmembrane region" description="Helical" evidence="1">
    <location>
        <begin position="97"/>
        <end position="115"/>
    </location>
</feature>
<dbReference type="FunFam" id="3.30.70.270:FF:000001">
    <property type="entry name" value="Diguanylate cyclase domain protein"/>
    <property type="match status" value="1"/>
</dbReference>
<keyword evidence="1" id="KW-0812">Transmembrane</keyword>
<keyword evidence="1" id="KW-1133">Transmembrane helix</keyword>
<evidence type="ECO:0000259" key="3">
    <source>
        <dbReference type="PROSITE" id="PS50887"/>
    </source>
</evidence>
<proteinExistence type="predicted"/>
<dbReference type="SMART" id="SM00267">
    <property type="entry name" value="GGDEF"/>
    <property type="match status" value="1"/>
</dbReference>
<dbReference type="InterPro" id="IPR001633">
    <property type="entry name" value="EAL_dom"/>
</dbReference>
<feature type="transmembrane region" description="Helical" evidence="1">
    <location>
        <begin position="44"/>
        <end position="61"/>
    </location>
</feature>
<dbReference type="InterPro" id="IPR029787">
    <property type="entry name" value="Nucleotide_cyclase"/>
</dbReference>
<organism evidence="4 5">
    <name type="scientific">Agrobacterium tumefaciens</name>
    <dbReference type="NCBI Taxonomy" id="358"/>
    <lineage>
        <taxon>Bacteria</taxon>
        <taxon>Pseudomonadati</taxon>
        <taxon>Pseudomonadota</taxon>
        <taxon>Alphaproteobacteria</taxon>
        <taxon>Hyphomicrobiales</taxon>
        <taxon>Rhizobiaceae</taxon>
        <taxon>Rhizobium/Agrobacterium group</taxon>
        <taxon>Agrobacterium</taxon>
        <taxon>Agrobacterium tumefaciens complex</taxon>
    </lineage>
</organism>
<dbReference type="CDD" id="cd01949">
    <property type="entry name" value="GGDEF"/>
    <property type="match status" value="1"/>
</dbReference>
<feature type="domain" description="GGDEF" evidence="3">
    <location>
        <begin position="259"/>
        <end position="397"/>
    </location>
</feature>
<dbReference type="CDD" id="cd01948">
    <property type="entry name" value="EAL"/>
    <property type="match status" value="1"/>
</dbReference>
<dbReference type="EMBL" id="LXPS01000033">
    <property type="protein sequence ID" value="OAE41847.1"/>
    <property type="molecule type" value="Genomic_DNA"/>
</dbReference>
<dbReference type="Proteomes" id="UP000077098">
    <property type="component" value="Unassembled WGS sequence"/>
</dbReference>
<reference evidence="4 5" key="1">
    <citation type="submission" date="2016-05" db="EMBL/GenBank/DDBJ databases">
        <authorList>
            <person name="Lavstsen T."/>
            <person name="Jespersen J.S."/>
        </authorList>
    </citation>
    <scope>NUCLEOTIDE SEQUENCE [LARGE SCALE GENOMIC DNA]</scope>
    <source>
        <strain evidence="4 5">KCJ1736</strain>
    </source>
</reference>
<dbReference type="Gene3D" id="3.30.70.270">
    <property type="match status" value="1"/>
</dbReference>
<name>A0A176X415_AGRTU</name>
<evidence type="ECO:0000313" key="4">
    <source>
        <dbReference type="EMBL" id="OAE41847.1"/>
    </source>
</evidence>